<evidence type="ECO:0000256" key="1">
    <source>
        <dbReference type="SAM" id="Phobius"/>
    </source>
</evidence>
<evidence type="ECO:0000313" key="2">
    <source>
        <dbReference type="EMBL" id="EKX46767.1"/>
    </source>
</evidence>
<sequence length="86" mass="9307">MTKVKDAGVAGLVAYAIWEFIFWAISVPTAIFAYHQTTGEWPSFDNPESTAKVSAVIFGFLNVARALVPVRIAITLATAPFGECSR</sequence>
<proteinExistence type="predicted"/>
<evidence type="ECO:0000313" key="4">
    <source>
        <dbReference type="Proteomes" id="UP000011087"/>
    </source>
</evidence>
<dbReference type="EnsemblProtists" id="EKX46767">
    <property type="protein sequence ID" value="EKX46767"/>
    <property type="gene ID" value="GUITHDRAFT_70348"/>
</dbReference>
<evidence type="ECO:0000313" key="3">
    <source>
        <dbReference type="EnsemblProtists" id="EKX46767"/>
    </source>
</evidence>
<dbReference type="Proteomes" id="UP000011087">
    <property type="component" value="Unassembled WGS sequence"/>
</dbReference>
<dbReference type="RefSeq" id="XP_005833747.1">
    <property type="nucleotide sequence ID" value="XM_005833690.1"/>
</dbReference>
<dbReference type="GeneID" id="17303355"/>
<keyword evidence="1" id="KW-1133">Transmembrane helix</keyword>
<dbReference type="eggNOG" id="ENOG502S883">
    <property type="taxonomic scope" value="Eukaryota"/>
</dbReference>
<dbReference type="PaxDb" id="55529-EKX46767"/>
<dbReference type="KEGG" id="gtt:GUITHDRAFT_70348"/>
<dbReference type="EMBL" id="JH992993">
    <property type="protein sequence ID" value="EKX46767.1"/>
    <property type="molecule type" value="Genomic_DNA"/>
</dbReference>
<feature type="transmembrane region" description="Helical" evidence="1">
    <location>
        <begin position="12"/>
        <end position="35"/>
    </location>
</feature>
<reference evidence="3" key="3">
    <citation type="submission" date="2016-03" db="UniProtKB">
        <authorList>
            <consortium name="EnsemblProtists"/>
        </authorList>
    </citation>
    <scope>IDENTIFICATION</scope>
</reference>
<name>L1JEQ7_GUITC</name>
<reference evidence="2 4" key="1">
    <citation type="journal article" date="2012" name="Nature">
        <title>Algal genomes reveal evolutionary mosaicism and the fate of nucleomorphs.</title>
        <authorList>
            <consortium name="DOE Joint Genome Institute"/>
            <person name="Curtis B.A."/>
            <person name="Tanifuji G."/>
            <person name="Burki F."/>
            <person name="Gruber A."/>
            <person name="Irimia M."/>
            <person name="Maruyama S."/>
            <person name="Arias M.C."/>
            <person name="Ball S.G."/>
            <person name="Gile G.H."/>
            <person name="Hirakawa Y."/>
            <person name="Hopkins J.F."/>
            <person name="Kuo A."/>
            <person name="Rensing S.A."/>
            <person name="Schmutz J."/>
            <person name="Symeonidi A."/>
            <person name="Elias M."/>
            <person name="Eveleigh R.J."/>
            <person name="Herman E.K."/>
            <person name="Klute M.J."/>
            <person name="Nakayama T."/>
            <person name="Obornik M."/>
            <person name="Reyes-Prieto A."/>
            <person name="Armbrust E.V."/>
            <person name="Aves S.J."/>
            <person name="Beiko R.G."/>
            <person name="Coutinho P."/>
            <person name="Dacks J.B."/>
            <person name="Durnford D.G."/>
            <person name="Fast N.M."/>
            <person name="Green B.R."/>
            <person name="Grisdale C.J."/>
            <person name="Hempel F."/>
            <person name="Henrissat B."/>
            <person name="Hoppner M.P."/>
            <person name="Ishida K."/>
            <person name="Kim E."/>
            <person name="Koreny L."/>
            <person name="Kroth P.G."/>
            <person name="Liu Y."/>
            <person name="Malik S.B."/>
            <person name="Maier U.G."/>
            <person name="McRose D."/>
            <person name="Mock T."/>
            <person name="Neilson J.A."/>
            <person name="Onodera N.T."/>
            <person name="Poole A.M."/>
            <person name="Pritham E.J."/>
            <person name="Richards T.A."/>
            <person name="Rocap G."/>
            <person name="Roy S.W."/>
            <person name="Sarai C."/>
            <person name="Schaack S."/>
            <person name="Shirato S."/>
            <person name="Slamovits C.H."/>
            <person name="Spencer D.F."/>
            <person name="Suzuki S."/>
            <person name="Worden A.Z."/>
            <person name="Zauner S."/>
            <person name="Barry K."/>
            <person name="Bell C."/>
            <person name="Bharti A.K."/>
            <person name="Crow J.A."/>
            <person name="Grimwood J."/>
            <person name="Kramer R."/>
            <person name="Lindquist E."/>
            <person name="Lucas S."/>
            <person name="Salamov A."/>
            <person name="McFadden G.I."/>
            <person name="Lane C.E."/>
            <person name="Keeling P.J."/>
            <person name="Gray M.W."/>
            <person name="Grigoriev I.V."/>
            <person name="Archibald J.M."/>
        </authorList>
    </citation>
    <scope>NUCLEOTIDE SEQUENCE</scope>
    <source>
        <strain evidence="2 4">CCMP2712</strain>
    </source>
</reference>
<reference evidence="4" key="2">
    <citation type="submission" date="2012-11" db="EMBL/GenBank/DDBJ databases">
        <authorList>
            <person name="Kuo A."/>
            <person name="Curtis B.A."/>
            <person name="Tanifuji G."/>
            <person name="Burki F."/>
            <person name="Gruber A."/>
            <person name="Irimia M."/>
            <person name="Maruyama S."/>
            <person name="Arias M.C."/>
            <person name="Ball S.G."/>
            <person name="Gile G.H."/>
            <person name="Hirakawa Y."/>
            <person name="Hopkins J.F."/>
            <person name="Rensing S.A."/>
            <person name="Schmutz J."/>
            <person name="Symeonidi A."/>
            <person name="Elias M."/>
            <person name="Eveleigh R.J."/>
            <person name="Herman E.K."/>
            <person name="Klute M.J."/>
            <person name="Nakayama T."/>
            <person name="Obornik M."/>
            <person name="Reyes-Prieto A."/>
            <person name="Armbrust E.V."/>
            <person name="Aves S.J."/>
            <person name="Beiko R.G."/>
            <person name="Coutinho P."/>
            <person name="Dacks J.B."/>
            <person name="Durnford D.G."/>
            <person name="Fast N.M."/>
            <person name="Green B.R."/>
            <person name="Grisdale C."/>
            <person name="Hempe F."/>
            <person name="Henrissat B."/>
            <person name="Hoppner M.P."/>
            <person name="Ishida K.-I."/>
            <person name="Kim E."/>
            <person name="Koreny L."/>
            <person name="Kroth P.G."/>
            <person name="Liu Y."/>
            <person name="Malik S.-B."/>
            <person name="Maier U.G."/>
            <person name="McRose D."/>
            <person name="Mock T."/>
            <person name="Neilson J.A."/>
            <person name="Onodera N.T."/>
            <person name="Poole A.M."/>
            <person name="Pritham E.J."/>
            <person name="Richards T.A."/>
            <person name="Rocap G."/>
            <person name="Roy S.W."/>
            <person name="Sarai C."/>
            <person name="Schaack S."/>
            <person name="Shirato S."/>
            <person name="Slamovits C.H."/>
            <person name="Spencer D.F."/>
            <person name="Suzuki S."/>
            <person name="Worden A.Z."/>
            <person name="Zauner S."/>
            <person name="Barry K."/>
            <person name="Bell C."/>
            <person name="Bharti A.K."/>
            <person name="Crow J.A."/>
            <person name="Grimwood J."/>
            <person name="Kramer R."/>
            <person name="Lindquist E."/>
            <person name="Lucas S."/>
            <person name="Salamov A."/>
            <person name="McFadden G.I."/>
            <person name="Lane C.E."/>
            <person name="Keeling P.J."/>
            <person name="Gray M.W."/>
            <person name="Grigoriev I.V."/>
            <person name="Archibald J.M."/>
        </authorList>
    </citation>
    <scope>NUCLEOTIDE SEQUENCE</scope>
    <source>
        <strain evidence="4">CCMP2712</strain>
    </source>
</reference>
<accession>L1JEQ7</accession>
<keyword evidence="1" id="KW-0472">Membrane</keyword>
<protein>
    <submittedName>
        <fullName evidence="2 3">Uncharacterized protein</fullName>
    </submittedName>
</protein>
<gene>
    <name evidence="2" type="ORF">GUITHDRAFT_70348</name>
</gene>
<dbReference type="HOGENOM" id="CLU_2502687_0_0_1"/>
<organism evidence="2">
    <name type="scientific">Guillardia theta (strain CCMP2712)</name>
    <name type="common">Cryptophyte</name>
    <dbReference type="NCBI Taxonomy" id="905079"/>
    <lineage>
        <taxon>Eukaryota</taxon>
        <taxon>Cryptophyceae</taxon>
        <taxon>Pyrenomonadales</taxon>
        <taxon>Geminigeraceae</taxon>
        <taxon>Guillardia</taxon>
    </lineage>
</organism>
<keyword evidence="4" id="KW-1185">Reference proteome</keyword>
<dbReference type="AlphaFoldDB" id="L1JEQ7"/>
<keyword evidence="1" id="KW-0812">Transmembrane</keyword>
<dbReference type="OrthoDB" id="201045at2759"/>